<keyword evidence="2" id="KW-1133">Transmembrane helix</keyword>
<evidence type="ECO:0000313" key="4">
    <source>
        <dbReference type="EMBL" id="OGY72790.1"/>
    </source>
</evidence>
<dbReference type="Proteomes" id="UP000178315">
    <property type="component" value="Unassembled WGS sequence"/>
</dbReference>
<organism evidence="4 5">
    <name type="scientific">Candidatus Jacksonbacteria bacterium RIFCSPLOWO2_02_FULL_44_20</name>
    <dbReference type="NCBI Taxonomy" id="1798460"/>
    <lineage>
        <taxon>Bacteria</taxon>
        <taxon>Candidatus Jacksoniibacteriota</taxon>
    </lineage>
</organism>
<accession>A0A1G2A9R8</accession>
<dbReference type="InterPro" id="IPR003362">
    <property type="entry name" value="Bact_transf"/>
</dbReference>
<protein>
    <recommendedName>
        <fullName evidence="3">Bacterial sugar transferase domain-containing protein</fullName>
    </recommendedName>
</protein>
<evidence type="ECO:0000256" key="2">
    <source>
        <dbReference type="SAM" id="Phobius"/>
    </source>
</evidence>
<feature type="transmembrane region" description="Helical" evidence="2">
    <location>
        <begin position="9"/>
        <end position="29"/>
    </location>
</feature>
<evidence type="ECO:0000313" key="5">
    <source>
        <dbReference type="Proteomes" id="UP000178315"/>
    </source>
</evidence>
<dbReference type="PANTHER" id="PTHR30576:SF0">
    <property type="entry name" value="UNDECAPRENYL-PHOSPHATE N-ACETYLGALACTOSAMINYL 1-PHOSPHATE TRANSFERASE-RELATED"/>
    <property type="match status" value="1"/>
</dbReference>
<evidence type="ECO:0000259" key="3">
    <source>
        <dbReference type="Pfam" id="PF02397"/>
    </source>
</evidence>
<dbReference type="EMBL" id="MHJU01000023">
    <property type="protein sequence ID" value="OGY72790.1"/>
    <property type="molecule type" value="Genomic_DNA"/>
</dbReference>
<keyword evidence="2" id="KW-0812">Transmembrane</keyword>
<dbReference type="AlphaFoldDB" id="A0A1G2A9R8"/>
<feature type="domain" description="Bacterial sugar transferase" evidence="3">
    <location>
        <begin position="3"/>
        <end position="196"/>
    </location>
</feature>
<gene>
    <name evidence="4" type="ORF">A3H61_02455</name>
</gene>
<dbReference type="Pfam" id="PF02397">
    <property type="entry name" value="Bac_transf"/>
    <property type="match status" value="1"/>
</dbReference>
<dbReference type="GO" id="GO:0016780">
    <property type="term" value="F:phosphotransferase activity, for other substituted phosphate groups"/>
    <property type="evidence" value="ECO:0007669"/>
    <property type="project" value="TreeGrafter"/>
</dbReference>
<keyword evidence="2" id="KW-0472">Membrane</keyword>
<sequence>MIKNIFDKILALLGLIFCLPVFLTIAFWIKINDKGPILYKSARAGLNDKSFKMLKFRTMVRNAEKIGGPSTSDDDPRITRVGHFLRKYKLDELPQLINVLKGEMSFVGPRPEVLSEINATPEKYTKILSVRPGITDYASLRFPNEGEILRGADDPHQAYKEKIQPEKMRLQEKYVDERSFSTDCRILTQTILTILKK</sequence>
<comment type="caution">
    <text evidence="4">The sequence shown here is derived from an EMBL/GenBank/DDBJ whole genome shotgun (WGS) entry which is preliminary data.</text>
</comment>
<proteinExistence type="inferred from homology"/>
<name>A0A1G2A9R8_9BACT</name>
<dbReference type="PANTHER" id="PTHR30576">
    <property type="entry name" value="COLANIC BIOSYNTHESIS UDP-GLUCOSE LIPID CARRIER TRANSFERASE"/>
    <property type="match status" value="1"/>
</dbReference>
<reference evidence="4 5" key="1">
    <citation type="journal article" date="2016" name="Nat. Commun.">
        <title>Thousands of microbial genomes shed light on interconnected biogeochemical processes in an aquifer system.</title>
        <authorList>
            <person name="Anantharaman K."/>
            <person name="Brown C.T."/>
            <person name="Hug L.A."/>
            <person name="Sharon I."/>
            <person name="Castelle C.J."/>
            <person name="Probst A.J."/>
            <person name="Thomas B.C."/>
            <person name="Singh A."/>
            <person name="Wilkins M.J."/>
            <person name="Karaoz U."/>
            <person name="Brodie E.L."/>
            <person name="Williams K.H."/>
            <person name="Hubbard S.S."/>
            <person name="Banfield J.F."/>
        </authorList>
    </citation>
    <scope>NUCLEOTIDE SEQUENCE [LARGE SCALE GENOMIC DNA]</scope>
</reference>
<evidence type="ECO:0000256" key="1">
    <source>
        <dbReference type="ARBA" id="ARBA00006464"/>
    </source>
</evidence>
<comment type="similarity">
    <text evidence="1">Belongs to the bacterial sugar transferase family.</text>
</comment>